<comment type="caution">
    <text evidence="2">The sequence shown here is derived from an EMBL/GenBank/DDBJ whole genome shotgun (WGS) entry which is preliminary data.</text>
</comment>
<feature type="region of interest" description="Disordered" evidence="1">
    <location>
        <begin position="60"/>
        <end position="94"/>
    </location>
</feature>
<accession>A0A550CKN4</accession>
<dbReference type="GO" id="GO:0032259">
    <property type="term" value="P:methylation"/>
    <property type="evidence" value="ECO:0007669"/>
    <property type="project" value="UniProtKB-KW"/>
</dbReference>
<evidence type="ECO:0000256" key="1">
    <source>
        <dbReference type="SAM" id="MobiDB-lite"/>
    </source>
</evidence>
<dbReference type="Proteomes" id="UP000320762">
    <property type="component" value="Unassembled WGS sequence"/>
</dbReference>
<evidence type="ECO:0000313" key="3">
    <source>
        <dbReference type="Proteomes" id="UP000320762"/>
    </source>
</evidence>
<dbReference type="AlphaFoldDB" id="A0A550CKN4"/>
<reference evidence="2 3" key="1">
    <citation type="journal article" date="2019" name="New Phytol.">
        <title>Comparative genomics reveals unique wood-decay strategies and fruiting body development in the Schizophyllaceae.</title>
        <authorList>
            <person name="Almasi E."/>
            <person name="Sahu N."/>
            <person name="Krizsan K."/>
            <person name="Balint B."/>
            <person name="Kovacs G.M."/>
            <person name="Kiss B."/>
            <person name="Cseklye J."/>
            <person name="Drula E."/>
            <person name="Henrissat B."/>
            <person name="Nagy I."/>
            <person name="Chovatia M."/>
            <person name="Adam C."/>
            <person name="LaButti K."/>
            <person name="Lipzen A."/>
            <person name="Riley R."/>
            <person name="Grigoriev I.V."/>
            <person name="Nagy L.G."/>
        </authorList>
    </citation>
    <scope>NUCLEOTIDE SEQUENCE [LARGE SCALE GENOMIC DNA]</scope>
    <source>
        <strain evidence="2 3">NL-1724</strain>
    </source>
</reference>
<dbReference type="Gene3D" id="3.40.50.150">
    <property type="entry name" value="Vaccinia Virus protein VP39"/>
    <property type="match status" value="1"/>
</dbReference>
<dbReference type="Pfam" id="PF10294">
    <property type="entry name" value="Methyltransf_16"/>
    <property type="match status" value="1"/>
</dbReference>
<dbReference type="InterPro" id="IPR029063">
    <property type="entry name" value="SAM-dependent_MTases_sf"/>
</dbReference>
<protein>
    <submittedName>
        <fullName evidence="2">Putative methyltransferase-domain-containing protein</fullName>
    </submittedName>
</protein>
<dbReference type="SUPFAM" id="SSF53335">
    <property type="entry name" value="S-adenosyl-L-methionine-dependent methyltransferases"/>
    <property type="match status" value="1"/>
</dbReference>
<name>A0A550CKN4_9AGAR</name>
<dbReference type="GO" id="GO:0005829">
    <property type="term" value="C:cytosol"/>
    <property type="evidence" value="ECO:0007669"/>
    <property type="project" value="TreeGrafter"/>
</dbReference>
<gene>
    <name evidence="2" type="ORF">BD626DRAFT_488569</name>
</gene>
<proteinExistence type="predicted"/>
<dbReference type="EMBL" id="VDMD01000005">
    <property type="protein sequence ID" value="TRM65375.1"/>
    <property type="molecule type" value="Genomic_DNA"/>
</dbReference>
<evidence type="ECO:0000313" key="2">
    <source>
        <dbReference type="EMBL" id="TRM65375.1"/>
    </source>
</evidence>
<dbReference type="GO" id="GO:0008757">
    <property type="term" value="F:S-adenosylmethionine-dependent methyltransferase activity"/>
    <property type="evidence" value="ECO:0007669"/>
    <property type="project" value="UniProtKB-ARBA"/>
</dbReference>
<dbReference type="OrthoDB" id="2529286at2759"/>
<keyword evidence="2" id="KW-0489">Methyltransferase</keyword>
<dbReference type="InterPro" id="IPR019410">
    <property type="entry name" value="Methyltransf_16"/>
</dbReference>
<feature type="compositionally biased region" description="Basic residues" evidence="1">
    <location>
        <begin position="77"/>
        <end position="87"/>
    </location>
</feature>
<keyword evidence="3" id="KW-1185">Reference proteome</keyword>
<dbReference type="PANTHER" id="PTHR14614">
    <property type="entry name" value="HEPATOCELLULAR CARCINOMA-ASSOCIATED ANTIGEN"/>
    <property type="match status" value="1"/>
</dbReference>
<dbReference type="GO" id="GO:0032991">
    <property type="term" value="C:protein-containing complex"/>
    <property type="evidence" value="ECO:0007669"/>
    <property type="project" value="TreeGrafter"/>
</dbReference>
<organism evidence="2 3">
    <name type="scientific">Schizophyllum amplum</name>
    <dbReference type="NCBI Taxonomy" id="97359"/>
    <lineage>
        <taxon>Eukaryota</taxon>
        <taxon>Fungi</taxon>
        <taxon>Dikarya</taxon>
        <taxon>Basidiomycota</taxon>
        <taxon>Agaricomycotina</taxon>
        <taxon>Agaricomycetes</taxon>
        <taxon>Agaricomycetidae</taxon>
        <taxon>Agaricales</taxon>
        <taxon>Schizophyllaceae</taxon>
        <taxon>Schizophyllum</taxon>
    </lineage>
</organism>
<dbReference type="PANTHER" id="PTHR14614:SF109">
    <property type="entry name" value="RIBOSOMAL LYSINE N-METHYLTRANSFERASE 5"/>
    <property type="match status" value="1"/>
</dbReference>
<sequence>MIGIGPIRLTDDSERVFDADEEIFLLYAALQAHPLPSNIHRGLGFLDSQHDKLSVTIELKDPSLRPAPTSTSYGGKRSSRNSRKIHLKRESEPDAVQVELHQDKTRLHTAKGDTGSVLWRASIDFATLVLQQHHAHNPASLFECELLPSLTVLELGAGTGLLPLLLAPLVDHYTATDIPALTPLISKNVQLNSPNRKLCNVTVEALDWEELHRTSASRRQLFTYNDGRIATEDSAVPDVILAVDCIYNPSLVGPLVSTINHFAAPDKTVVVVVSELRSEEVMRDFLEAWLRANTVPSSDQDPQEQTNAISTRWEIWRAGDGADGSGLLGVPYVTWIGRRVLTSSSSSES</sequence>
<keyword evidence="2" id="KW-0808">Transferase</keyword>
<dbReference type="STRING" id="97359.A0A550CKN4"/>